<dbReference type="RefSeq" id="WP_057644991.1">
    <property type="nucleotide sequence ID" value="NZ_CAWNVX010000069.1"/>
</dbReference>
<dbReference type="EMBL" id="QKKR01000008">
    <property type="protein sequence ID" value="RBM56014.1"/>
    <property type="molecule type" value="Genomic_DNA"/>
</dbReference>
<dbReference type="AlphaFoldDB" id="A0AAX1QR63"/>
<evidence type="ECO:0000313" key="2">
    <source>
        <dbReference type="EMBL" id="RBM80370.1"/>
    </source>
</evidence>
<comment type="caution">
    <text evidence="2">The sequence shown here is derived from an EMBL/GenBank/DDBJ whole genome shotgun (WGS) entry which is preliminary data.</text>
</comment>
<accession>A0AAX1QR63</accession>
<evidence type="ECO:0000313" key="3">
    <source>
        <dbReference type="Proteomes" id="UP000252427"/>
    </source>
</evidence>
<name>A0AAX1QR63_9VIBR</name>
<sequence length="191" mass="21960">MNDQEFFTVHHALTINVEPLEEHFTLPSHEIFEAEIPAPFVVASEFSQLEQLSDSARMELKNSDFKSVLQLLEAQNAKLNLLLTFMLSQQDDAQHRSSTTRFGASQLTYLAKSPLQIGQKVRVKLFLEYPPAAIYCYASVMQCQQEPEHTLVTLKYDLLRDVDQDLLIKAALNQQQRLLRQRSLDREKPQA</sequence>
<gene>
    <name evidence="1" type="ORF">DLR69_06765</name>
    <name evidence="2" type="ORF">DLR70_10970</name>
</gene>
<dbReference type="Proteomes" id="UP000252488">
    <property type="component" value="Unassembled WGS sequence"/>
</dbReference>
<dbReference type="EMBL" id="QKKS01000022">
    <property type="protein sequence ID" value="RBM80370.1"/>
    <property type="molecule type" value="Genomic_DNA"/>
</dbReference>
<dbReference type="Proteomes" id="UP000252427">
    <property type="component" value="Unassembled WGS sequence"/>
</dbReference>
<evidence type="ECO:0000313" key="1">
    <source>
        <dbReference type="EMBL" id="RBM56014.1"/>
    </source>
</evidence>
<keyword evidence="4" id="KW-1185">Reference proteome</keyword>
<reference evidence="3 4" key="1">
    <citation type="submission" date="2018-06" db="EMBL/GenBank/DDBJ databases">
        <title>Draft genome sequences of nine Vibrio sp. clinical isolates from across the United States representing the closest known relative of Vibrio cholerae.</title>
        <authorList>
            <person name="Islam M.T."/>
            <person name="Liang K."/>
            <person name="Im M.S."/>
            <person name="Winkjer J."/>
            <person name="Busby S."/>
            <person name="Batra D."/>
            <person name="Rowe L."/>
            <person name="Tarr C.L."/>
            <person name="Boucher Y."/>
        </authorList>
    </citation>
    <scope>NUCLEOTIDE SEQUENCE [LARGE SCALE GENOMIC DNA]</scope>
    <source>
        <strain evidence="1 4">2016V-1111</strain>
        <strain evidence="2 3">2016V-1114</strain>
    </source>
</reference>
<proteinExistence type="predicted"/>
<evidence type="ECO:0000313" key="4">
    <source>
        <dbReference type="Proteomes" id="UP000252488"/>
    </source>
</evidence>
<organism evidence="2 3">
    <name type="scientific">Vibrio paracholerae</name>
    <dbReference type="NCBI Taxonomy" id="650003"/>
    <lineage>
        <taxon>Bacteria</taxon>
        <taxon>Pseudomonadati</taxon>
        <taxon>Pseudomonadota</taxon>
        <taxon>Gammaproteobacteria</taxon>
        <taxon>Vibrionales</taxon>
        <taxon>Vibrionaceae</taxon>
        <taxon>Vibrio</taxon>
    </lineage>
</organism>
<protein>
    <submittedName>
        <fullName evidence="2">PilZ domain-containing protein</fullName>
    </submittedName>
</protein>